<dbReference type="Gene3D" id="3.40.50.1000">
    <property type="entry name" value="HAD superfamily/HAD-like"/>
    <property type="match status" value="1"/>
</dbReference>
<dbReference type="SUPFAM" id="SSF56784">
    <property type="entry name" value="HAD-like"/>
    <property type="match status" value="1"/>
</dbReference>
<protein>
    <recommendedName>
        <fullName evidence="3">HAD family hydrolase</fullName>
    </recommendedName>
</protein>
<dbReference type="Gene3D" id="1.10.150.720">
    <property type="entry name" value="Haloacid dehalogenase-like hydrolase"/>
    <property type="match status" value="1"/>
</dbReference>
<name>A0A9E7QZY1_9EURY</name>
<evidence type="ECO:0000313" key="2">
    <source>
        <dbReference type="Proteomes" id="UP001057580"/>
    </source>
</evidence>
<sequence>MTRSRNRYLVLSPDVLAAREGGWPGVLADTLSRHAADVPADAADLEPHLSGFPWERPGEMHADWPGDRWWGQHEPVFAAAFAGAGVPRRRADALAERVRGAYRDTDRWRVHPDAAATLTAVRERGWTPLLLGNGPPDLPEVLGDLGLPFSQTFVSATTGYELPHPRAWETVYDWAGDGRFWAACADADRECEAAWDAGVPVVQITDAPGGTTGEWDRTATLAEVPDLLPD</sequence>
<dbReference type="InterPro" id="IPR023214">
    <property type="entry name" value="HAD_sf"/>
</dbReference>
<accession>A0A9E7QZY1</accession>
<evidence type="ECO:0008006" key="3">
    <source>
        <dbReference type="Google" id="ProtNLM"/>
    </source>
</evidence>
<dbReference type="KEGG" id="ssai:N0B31_13385"/>
<reference evidence="1" key="1">
    <citation type="submission" date="2022-09" db="EMBL/GenBank/DDBJ databases">
        <title>Diverse halophilic archaea isolated from saline environments.</title>
        <authorList>
            <person name="Cui H.-L."/>
        </authorList>
    </citation>
    <scope>NUCLEOTIDE SEQUENCE</scope>
    <source>
        <strain evidence="1">ZS-35-S2</strain>
    </source>
</reference>
<dbReference type="RefSeq" id="WP_260592130.1">
    <property type="nucleotide sequence ID" value="NZ_CP104003.1"/>
</dbReference>
<organism evidence="1 2">
    <name type="scientific">Salinirubellus salinus</name>
    <dbReference type="NCBI Taxonomy" id="1364945"/>
    <lineage>
        <taxon>Archaea</taxon>
        <taxon>Methanobacteriati</taxon>
        <taxon>Methanobacteriota</taxon>
        <taxon>Stenosarchaea group</taxon>
        <taxon>Halobacteria</taxon>
        <taxon>Halobacteriales</taxon>
        <taxon>Natronomonadaceae</taxon>
        <taxon>Salinirubellus</taxon>
    </lineage>
</organism>
<dbReference type="GeneID" id="74943433"/>
<dbReference type="Proteomes" id="UP001057580">
    <property type="component" value="Chromosome"/>
</dbReference>
<dbReference type="AlphaFoldDB" id="A0A9E7QZY1"/>
<dbReference type="InterPro" id="IPR036412">
    <property type="entry name" value="HAD-like_sf"/>
</dbReference>
<gene>
    <name evidence="1" type="ORF">N0B31_13385</name>
</gene>
<keyword evidence="2" id="KW-1185">Reference proteome</keyword>
<dbReference type="InterPro" id="IPR044924">
    <property type="entry name" value="HAD-SF_hydro_IA_REG-2-like_cap"/>
</dbReference>
<evidence type="ECO:0000313" key="1">
    <source>
        <dbReference type="EMBL" id="UWM53135.1"/>
    </source>
</evidence>
<proteinExistence type="predicted"/>
<dbReference type="EMBL" id="CP104003">
    <property type="protein sequence ID" value="UWM53135.1"/>
    <property type="molecule type" value="Genomic_DNA"/>
</dbReference>